<name>A0A5C6LXN4_9BACT</name>
<gene>
    <name evidence="2" type="ORF">FEF09_10490</name>
</gene>
<reference evidence="2 3" key="1">
    <citation type="submission" date="2019-08" db="EMBL/GenBank/DDBJ databases">
        <title>Whole genome sequencing of chitin degrading bacteria Chitinophaga pinensis YS16.</title>
        <authorList>
            <person name="Singh R.P."/>
            <person name="Manchanda G."/>
            <person name="Maurya I.K."/>
            <person name="Joshi N.K."/>
            <person name="Srivastava A.K."/>
        </authorList>
    </citation>
    <scope>NUCLEOTIDE SEQUENCE [LARGE SCALE GENOMIC DNA]</scope>
    <source>
        <strain evidence="2 3">YS-16</strain>
    </source>
</reference>
<proteinExistence type="predicted"/>
<dbReference type="Pfam" id="PF04389">
    <property type="entry name" value="Peptidase_M28"/>
    <property type="match status" value="1"/>
</dbReference>
<dbReference type="RefSeq" id="WP_146305065.1">
    <property type="nucleotide sequence ID" value="NZ_VOHS01000008.1"/>
</dbReference>
<evidence type="ECO:0000259" key="1">
    <source>
        <dbReference type="Pfam" id="PF04389"/>
    </source>
</evidence>
<protein>
    <submittedName>
        <fullName evidence="2">M20/M25/M40 family metallo-hydrolase</fullName>
    </submittedName>
</protein>
<comment type="caution">
    <text evidence="2">The sequence shown here is derived from an EMBL/GenBank/DDBJ whole genome shotgun (WGS) entry which is preliminary data.</text>
</comment>
<dbReference type="PANTHER" id="PTHR12147:SF26">
    <property type="entry name" value="PEPTIDASE M28 DOMAIN-CONTAINING PROTEIN"/>
    <property type="match status" value="1"/>
</dbReference>
<dbReference type="InterPro" id="IPR045175">
    <property type="entry name" value="M28_fam"/>
</dbReference>
<sequence length="434" mass="47950">MRKHFITLPALCLAALFAQGQQIKKSEVKRILSTLAADDMQGRETFKPGAEKAAVFLEKEFADAGLQPLKGDNDFRQSFFQYDTKPLRQDLILNGQPVSSSRTFIAGVETNIRWTQDTKLEVTSIGAADNFDSKLRELRRSATQPTLVWVDNAHSEKFALYYKGLQEHGAPKADSAATIAFILKNATDGDIDSWSLEAKQEVTRLPLCNIAGMIPGSGKSDEYVIFSGHYDHIGILPPVEQDSIANGADDDASGVTAVLLLAKYFKAHPPVRTILFVAFTGEEIGGYGSRYFSRQLDPEKVVAMFNIEMIGKESKFGKNSAFITGYERSDFGEILAKNLASSKFRFHPDPYPEQQLFYRSDNATLARLGVPAHTISTTQIDKDTLYHSVNDEMESMDLDNITSIIQAIATSAASIVEGKDTPTRIDKASVSNRR</sequence>
<dbReference type="Proteomes" id="UP000318815">
    <property type="component" value="Unassembled WGS sequence"/>
</dbReference>
<dbReference type="SUPFAM" id="SSF53187">
    <property type="entry name" value="Zn-dependent exopeptidases"/>
    <property type="match status" value="1"/>
</dbReference>
<dbReference type="EMBL" id="VOHS01000008">
    <property type="protein sequence ID" value="TWW00469.1"/>
    <property type="molecule type" value="Genomic_DNA"/>
</dbReference>
<dbReference type="PANTHER" id="PTHR12147">
    <property type="entry name" value="METALLOPEPTIDASE M28 FAMILY MEMBER"/>
    <property type="match status" value="1"/>
</dbReference>
<keyword evidence="3" id="KW-1185">Reference proteome</keyword>
<dbReference type="GO" id="GO:0006508">
    <property type="term" value="P:proteolysis"/>
    <property type="evidence" value="ECO:0007669"/>
    <property type="project" value="InterPro"/>
</dbReference>
<evidence type="ECO:0000313" key="3">
    <source>
        <dbReference type="Proteomes" id="UP000318815"/>
    </source>
</evidence>
<evidence type="ECO:0000313" key="2">
    <source>
        <dbReference type="EMBL" id="TWW00469.1"/>
    </source>
</evidence>
<dbReference type="GO" id="GO:0008235">
    <property type="term" value="F:metalloexopeptidase activity"/>
    <property type="evidence" value="ECO:0007669"/>
    <property type="project" value="InterPro"/>
</dbReference>
<accession>A0A5C6LXN4</accession>
<dbReference type="InterPro" id="IPR007484">
    <property type="entry name" value="Peptidase_M28"/>
</dbReference>
<organism evidence="2 3">
    <name type="scientific">Chitinophaga pinensis</name>
    <dbReference type="NCBI Taxonomy" id="79329"/>
    <lineage>
        <taxon>Bacteria</taxon>
        <taxon>Pseudomonadati</taxon>
        <taxon>Bacteroidota</taxon>
        <taxon>Chitinophagia</taxon>
        <taxon>Chitinophagales</taxon>
        <taxon>Chitinophagaceae</taxon>
        <taxon>Chitinophaga</taxon>
    </lineage>
</organism>
<dbReference type="Gene3D" id="3.40.630.10">
    <property type="entry name" value="Zn peptidases"/>
    <property type="match status" value="1"/>
</dbReference>
<dbReference type="AlphaFoldDB" id="A0A5C6LXN4"/>
<feature type="domain" description="Peptidase M28" evidence="1">
    <location>
        <begin position="209"/>
        <end position="410"/>
    </location>
</feature>
<keyword evidence="2" id="KW-0378">Hydrolase</keyword>
<dbReference type="OrthoDB" id="9764939at2"/>